<gene>
    <name evidence="1" type="ORF">GDO81_011413</name>
</gene>
<accession>A0AAV7BDW2</accession>
<protein>
    <submittedName>
        <fullName evidence="1">Uncharacterized protein</fullName>
    </submittedName>
</protein>
<evidence type="ECO:0000313" key="2">
    <source>
        <dbReference type="Proteomes" id="UP000824782"/>
    </source>
</evidence>
<sequence length="111" mass="12237">MEVSLLDWQKFIFSSNNGLGLSILPPIQSSTDRSQVGDWLLVETTLLSNVSDELLHGSKPQDVIGNLGCKKAFYLLEIFITSQVQDRPSMVSTWATTNNGTLDFERSSLGS</sequence>
<organism evidence="1 2">
    <name type="scientific">Engystomops pustulosus</name>
    <name type="common">Tungara frog</name>
    <name type="synonym">Physalaemus pustulosus</name>
    <dbReference type="NCBI Taxonomy" id="76066"/>
    <lineage>
        <taxon>Eukaryota</taxon>
        <taxon>Metazoa</taxon>
        <taxon>Chordata</taxon>
        <taxon>Craniata</taxon>
        <taxon>Vertebrata</taxon>
        <taxon>Euteleostomi</taxon>
        <taxon>Amphibia</taxon>
        <taxon>Batrachia</taxon>
        <taxon>Anura</taxon>
        <taxon>Neobatrachia</taxon>
        <taxon>Hyloidea</taxon>
        <taxon>Leptodactylidae</taxon>
        <taxon>Leiuperinae</taxon>
        <taxon>Engystomops</taxon>
    </lineage>
</organism>
<dbReference type="AlphaFoldDB" id="A0AAV7BDW2"/>
<reference evidence="1" key="1">
    <citation type="thesis" date="2020" institute="ProQuest LLC" country="789 East Eisenhower Parkway, Ann Arbor, MI, USA">
        <title>Comparative Genomics and Chromosome Evolution.</title>
        <authorList>
            <person name="Mudd A.B."/>
        </authorList>
    </citation>
    <scope>NUCLEOTIDE SEQUENCE</scope>
    <source>
        <strain evidence="1">237g6f4</strain>
        <tissue evidence="1">Blood</tissue>
    </source>
</reference>
<keyword evidence="2" id="KW-1185">Reference proteome</keyword>
<dbReference type="Proteomes" id="UP000824782">
    <property type="component" value="Unassembled WGS sequence"/>
</dbReference>
<comment type="caution">
    <text evidence="1">The sequence shown here is derived from an EMBL/GenBank/DDBJ whole genome shotgun (WGS) entry which is preliminary data.</text>
</comment>
<evidence type="ECO:0000313" key="1">
    <source>
        <dbReference type="EMBL" id="KAG8570778.1"/>
    </source>
</evidence>
<dbReference type="EMBL" id="WNYA01000005">
    <property type="protein sequence ID" value="KAG8570778.1"/>
    <property type="molecule type" value="Genomic_DNA"/>
</dbReference>
<proteinExistence type="predicted"/>
<name>A0AAV7BDW2_ENGPU</name>